<evidence type="ECO:0000313" key="3">
    <source>
        <dbReference type="EMBL" id="CAL6015732.1"/>
    </source>
</evidence>
<evidence type="ECO:0000313" key="2">
    <source>
        <dbReference type="EMBL" id="CAI9930031.1"/>
    </source>
</evidence>
<feature type="transmembrane region" description="Helical" evidence="1">
    <location>
        <begin position="108"/>
        <end position="128"/>
    </location>
</feature>
<keyword evidence="1" id="KW-0812">Transmembrane</keyword>
<proteinExistence type="predicted"/>
<dbReference type="AlphaFoldDB" id="A0AA86P1R4"/>
<sequence length="135" mass="16450">MLSYHMGIRSEYMSPKAKNYWTKNKHQWTKISKYLKKTISAKNYWTRCQNIRTRDNSSGQAIYFLDKVQQLLDSYFQNTRYAKNFRTEAKKFWNCCIHHQQYFTTISMYLCLFYVLFIIINICDSIIYPKLFTLN</sequence>
<dbReference type="EMBL" id="CAXDID020000074">
    <property type="protein sequence ID" value="CAL6015732.1"/>
    <property type="molecule type" value="Genomic_DNA"/>
</dbReference>
<keyword evidence="4" id="KW-1185">Reference proteome</keyword>
<reference evidence="2" key="1">
    <citation type="submission" date="2023-06" db="EMBL/GenBank/DDBJ databases">
        <authorList>
            <person name="Kurt Z."/>
        </authorList>
    </citation>
    <scope>NUCLEOTIDE SEQUENCE</scope>
</reference>
<keyword evidence="1" id="KW-1133">Transmembrane helix</keyword>
<name>A0AA86P1R4_9EUKA</name>
<accession>A0AA86P1R4</accession>
<protein>
    <submittedName>
        <fullName evidence="3">Hypothetical_protein</fullName>
    </submittedName>
</protein>
<dbReference type="Proteomes" id="UP001642409">
    <property type="component" value="Unassembled WGS sequence"/>
</dbReference>
<dbReference type="EMBL" id="CATOUU010000444">
    <property type="protein sequence ID" value="CAI9930031.1"/>
    <property type="molecule type" value="Genomic_DNA"/>
</dbReference>
<comment type="caution">
    <text evidence="2">The sequence shown here is derived from an EMBL/GenBank/DDBJ whole genome shotgun (WGS) entry which is preliminary data.</text>
</comment>
<keyword evidence="1" id="KW-0472">Membrane</keyword>
<gene>
    <name evidence="2" type="ORF">HINF_LOCUS17676</name>
    <name evidence="3" type="ORF">HINF_LOCUS25120</name>
</gene>
<reference evidence="3 4" key="2">
    <citation type="submission" date="2024-07" db="EMBL/GenBank/DDBJ databases">
        <authorList>
            <person name="Akdeniz Z."/>
        </authorList>
    </citation>
    <scope>NUCLEOTIDE SEQUENCE [LARGE SCALE GENOMIC DNA]</scope>
</reference>
<organism evidence="2">
    <name type="scientific">Hexamita inflata</name>
    <dbReference type="NCBI Taxonomy" id="28002"/>
    <lineage>
        <taxon>Eukaryota</taxon>
        <taxon>Metamonada</taxon>
        <taxon>Diplomonadida</taxon>
        <taxon>Hexamitidae</taxon>
        <taxon>Hexamitinae</taxon>
        <taxon>Hexamita</taxon>
    </lineage>
</organism>
<evidence type="ECO:0000313" key="4">
    <source>
        <dbReference type="Proteomes" id="UP001642409"/>
    </source>
</evidence>
<evidence type="ECO:0000256" key="1">
    <source>
        <dbReference type="SAM" id="Phobius"/>
    </source>
</evidence>